<gene>
    <name evidence="2" type="ORF">K444DRAFT_284352</name>
</gene>
<feature type="transmembrane region" description="Helical" evidence="1">
    <location>
        <begin position="72"/>
        <end position="99"/>
    </location>
</feature>
<evidence type="ECO:0000313" key="3">
    <source>
        <dbReference type="Proteomes" id="UP000235371"/>
    </source>
</evidence>
<dbReference type="InParanoid" id="A0A2J6SGH6"/>
<keyword evidence="1" id="KW-0812">Transmembrane</keyword>
<keyword evidence="3" id="KW-1185">Reference proteome</keyword>
<sequence length="410" mass="47743">MCGLGQPWQPASTSIAVFDHFFQPEPDPLIFNLTYRIRWRLDDWALPFSPGFDHFFEPKANGVRFMLSKKEWIVLAAHLYCAAVVIFAFGHGLSLPLYISKFHARLLKQPPPQRIWSIIGRIWENLDPFMSRCRSMSRFCKAFSVSLLVWAYFQLVFAHLRHEIFPASSVRIVDYNFILKFIAVGCCFQAACEDLESNLIRLLNPKYVNLLKKLWLLLNWMTIGFRCVDFVPSDLSWAMDRITAAHTFRAISRLINFRFGLQVQERTVLPRSWWNCRFELKPYNPWAFSQRNNDVERLGFDAFKFIPFGSPPLHYYWYFVPVLSAVPITIAVSIWAGDKHILLSIWNLALLFAMVPVLSTTVTVIHSSNRYHDLDKQSLIWFLFVMMNILFTFCNDSNDPLGSICPGTEK</sequence>
<accession>A0A2J6SGH6</accession>
<evidence type="ECO:0000256" key="1">
    <source>
        <dbReference type="SAM" id="Phobius"/>
    </source>
</evidence>
<dbReference type="EMBL" id="KZ613919">
    <property type="protein sequence ID" value="PMD49840.1"/>
    <property type="molecule type" value="Genomic_DNA"/>
</dbReference>
<feature type="transmembrane region" description="Helical" evidence="1">
    <location>
        <begin position="139"/>
        <end position="160"/>
    </location>
</feature>
<dbReference type="AlphaFoldDB" id="A0A2J6SGH6"/>
<feature type="transmembrane region" description="Helical" evidence="1">
    <location>
        <begin position="315"/>
        <end position="336"/>
    </location>
</feature>
<organism evidence="2 3">
    <name type="scientific">Hyaloscypha bicolor E</name>
    <dbReference type="NCBI Taxonomy" id="1095630"/>
    <lineage>
        <taxon>Eukaryota</taxon>
        <taxon>Fungi</taxon>
        <taxon>Dikarya</taxon>
        <taxon>Ascomycota</taxon>
        <taxon>Pezizomycotina</taxon>
        <taxon>Leotiomycetes</taxon>
        <taxon>Helotiales</taxon>
        <taxon>Hyaloscyphaceae</taxon>
        <taxon>Hyaloscypha</taxon>
        <taxon>Hyaloscypha bicolor</taxon>
    </lineage>
</organism>
<keyword evidence="1" id="KW-1133">Transmembrane helix</keyword>
<evidence type="ECO:0000313" key="2">
    <source>
        <dbReference type="EMBL" id="PMD49840.1"/>
    </source>
</evidence>
<dbReference type="RefSeq" id="XP_024726744.1">
    <property type="nucleotide sequence ID" value="XM_024871600.1"/>
</dbReference>
<reference evidence="2 3" key="1">
    <citation type="submission" date="2016-04" db="EMBL/GenBank/DDBJ databases">
        <title>A degradative enzymes factory behind the ericoid mycorrhizal symbiosis.</title>
        <authorList>
            <consortium name="DOE Joint Genome Institute"/>
            <person name="Martino E."/>
            <person name="Morin E."/>
            <person name="Grelet G."/>
            <person name="Kuo A."/>
            <person name="Kohler A."/>
            <person name="Daghino S."/>
            <person name="Barry K."/>
            <person name="Choi C."/>
            <person name="Cichocki N."/>
            <person name="Clum A."/>
            <person name="Copeland A."/>
            <person name="Hainaut M."/>
            <person name="Haridas S."/>
            <person name="Labutti K."/>
            <person name="Lindquist E."/>
            <person name="Lipzen A."/>
            <person name="Khouja H.-R."/>
            <person name="Murat C."/>
            <person name="Ohm R."/>
            <person name="Olson A."/>
            <person name="Spatafora J."/>
            <person name="Veneault-Fourrey C."/>
            <person name="Henrissat B."/>
            <person name="Grigoriev I."/>
            <person name="Martin F."/>
            <person name="Perotto S."/>
        </authorList>
    </citation>
    <scope>NUCLEOTIDE SEQUENCE [LARGE SCALE GENOMIC DNA]</scope>
    <source>
        <strain evidence="2 3">E</strain>
    </source>
</reference>
<protein>
    <submittedName>
        <fullName evidence="2">Uncharacterized protein</fullName>
    </submittedName>
</protein>
<dbReference type="GeneID" id="36579682"/>
<proteinExistence type="predicted"/>
<feature type="transmembrane region" description="Helical" evidence="1">
    <location>
        <begin position="378"/>
        <end position="394"/>
    </location>
</feature>
<dbReference type="Proteomes" id="UP000235371">
    <property type="component" value="Unassembled WGS sequence"/>
</dbReference>
<name>A0A2J6SGH6_9HELO</name>
<keyword evidence="1" id="KW-0472">Membrane</keyword>
<feature type="transmembrane region" description="Helical" evidence="1">
    <location>
        <begin position="348"/>
        <end position="366"/>
    </location>
</feature>